<organism evidence="3 4">
    <name type="scientific">Puccinia graminis f. sp. tritici</name>
    <dbReference type="NCBI Taxonomy" id="56615"/>
    <lineage>
        <taxon>Eukaryota</taxon>
        <taxon>Fungi</taxon>
        <taxon>Dikarya</taxon>
        <taxon>Basidiomycota</taxon>
        <taxon>Pucciniomycotina</taxon>
        <taxon>Pucciniomycetes</taxon>
        <taxon>Pucciniales</taxon>
        <taxon>Pucciniaceae</taxon>
        <taxon>Puccinia</taxon>
    </lineage>
</organism>
<dbReference type="InterPro" id="IPR024964">
    <property type="entry name" value="CTLH/CRA"/>
</dbReference>
<evidence type="ECO:0000256" key="1">
    <source>
        <dbReference type="SAM" id="MobiDB-lite"/>
    </source>
</evidence>
<accession>A0A5B0NYM0</accession>
<feature type="region of interest" description="Disordered" evidence="1">
    <location>
        <begin position="1"/>
        <end position="25"/>
    </location>
</feature>
<dbReference type="EMBL" id="VDEP01000373">
    <property type="protein sequence ID" value="KAA1093776.1"/>
    <property type="molecule type" value="Genomic_DNA"/>
</dbReference>
<sequence length="170" mass="18293">MSEHAVRRLGGSSPTSHSCGGASNGMATDLSNSVGALSNDTSTTSSSVSTQTTSLALSFPHCRALHDFVHQLPEPVKRAIFAKELENVAGLLAYVDPWDSPVRKYLNQSRRDLLAHQVNAAILVHLGAGTLSSSSGGNPPDELVHCPAHREETLPMNWAYNQLIRRKPSR</sequence>
<comment type="caution">
    <text evidence="3">The sequence shown here is derived from an EMBL/GenBank/DDBJ whole genome shotgun (WGS) entry which is preliminary data.</text>
</comment>
<reference evidence="3 4" key="1">
    <citation type="submission" date="2019-05" db="EMBL/GenBank/DDBJ databases">
        <title>Emergence of the Ug99 lineage of the wheat stem rust pathogen through somatic hybridization.</title>
        <authorList>
            <person name="Li F."/>
            <person name="Upadhyaya N.M."/>
            <person name="Sperschneider J."/>
            <person name="Matny O."/>
            <person name="Nguyen-Phuc H."/>
            <person name="Mago R."/>
            <person name="Raley C."/>
            <person name="Miller M.E."/>
            <person name="Silverstein K.A.T."/>
            <person name="Henningsen E."/>
            <person name="Hirsch C.D."/>
            <person name="Visser B."/>
            <person name="Pretorius Z.A."/>
            <person name="Steffenson B.J."/>
            <person name="Schwessinger B."/>
            <person name="Dodds P.N."/>
            <person name="Figueroa M."/>
        </authorList>
    </citation>
    <scope>NUCLEOTIDE SEQUENCE [LARGE SCALE GENOMIC DNA]</scope>
    <source>
        <strain evidence="3 4">Ug99</strain>
    </source>
</reference>
<dbReference type="AlphaFoldDB" id="A0A5B0NYM0"/>
<dbReference type="Proteomes" id="UP000325313">
    <property type="component" value="Unassembled WGS sequence"/>
</dbReference>
<name>A0A5B0NYM0_PUCGR</name>
<feature type="domain" description="CTLH/CRA C-terminal to LisH motif" evidence="2">
    <location>
        <begin position="80"/>
        <end position="128"/>
    </location>
</feature>
<dbReference type="Pfam" id="PF10607">
    <property type="entry name" value="CTLH"/>
    <property type="match status" value="1"/>
</dbReference>
<proteinExistence type="predicted"/>
<evidence type="ECO:0000259" key="2">
    <source>
        <dbReference type="Pfam" id="PF10607"/>
    </source>
</evidence>
<evidence type="ECO:0000313" key="4">
    <source>
        <dbReference type="Proteomes" id="UP000325313"/>
    </source>
</evidence>
<evidence type="ECO:0000313" key="3">
    <source>
        <dbReference type="EMBL" id="KAA1093776.1"/>
    </source>
</evidence>
<protein>
    <recommendedName>
        <fullName evidence="2">CTLH/CRA C-terminal to LisH motif domain-containing protein</fullName>
    </recommendedName>
</protein>
<gene>
    <name evidence="3" type="ORF">PGTUg99_029046</name>
</gene>